<feature type="transmembrane region" description="Helical" evidence="2">
    <location>
        <begin position="6"/>
        <end position="23"/>
    </location>
</feature>
<proteinExistence type="inferred from homology"/>
<name>A0A5C8HUY1_9MICO</name>
<dbReference type="InterPro" id="IPR011009">
    <property type="entry name" value="Kinase-like_dom_sf"/>
</dbReference>
<dbReference type="GO" id="GO:0016301">
    <property type="term" value="F:kinase activity"/>
    <property type="evidence" value="ECO:0007669"/>
    <property type="project" value="UniProtKB-KW"/>
</dbReference>
<feature type="transmembrane region" description="Helical" evidence="2">
    <location>
        <begin position="637"/>
        <end position="659"/>
    </location>
</feature>
<dbReference type="Pfam" id="PF03109">
    <property type="entry name" value="ABC1"/>
    <property type="match status" value="1"/>
</dbReference>
<evidence type="ECO:0000313" key="4">
    <source>
        <dbReference type="EMBL" id="TXK09859.1"/>
    </source>
</evidence>
<evidence type="ECO:0000313" key="5">
    <source>
        <dbReference type="Proteomes" id="UP000321034"/>
    </source>
</evidence>
<evidence type="ECO:0000256" key="1">
    <source>
        <dbReference type="ARBA" id="ARBA00009670"/>
    </source>
</evidence>
<keyword evidence="2" id="KW-0472">Membrane</keyword>
<organism evidence="4 5">
    <name type="scientific">Microbacterium hatanonis</name>
    <dbReference type="NCBI Taxonomy" id="404366"/>
    <lineage>
        <taxon>Bacteria</taxon>
        <taxon>Bacillati</taxon>
        <taxon>Actinomycetota</taxon>
        <taxon>Actinomycetes</taxon>
        <taxon>Micrococcales</taxon>
        <taxon>Microbacteriaceae</taxon>
        <taxon>Microbacterium</taxon>
    </lineage>
</organism>
<dbReference type="SUPFAM" id="SSF56112">
    <property type="entry name" value="Protein kinase-like (PK-like)"/>
    <property type="match status" value="1"/>
</dbReference>
<sequence>MLADILTALFAIASAFLVGFVARRILETPVGWPRSILVGLLVFSVGLPFSNWMLDQSGLLVDGRTDDVQSALLALAVVVLSLAWIFALGLAVLVALEAIFPTRPLPNPIDVARAGIRQRKRTRRYLQILAIASQHGAGWLVHGTSRVERELTTSQQRAQALVSTINDSGVTFVKLGQVLSTRRDLIPEPYISALSTLQSSANTLAWDVVETVIQGELDRPIDEVFASIDPAPLAAASVAQVHTGTLLDGTPVVVKVQRPAARAQVEADVDIILRLAQRAERQTRAGKDLRLESVARGFTSTLLDELDYRIEARNMEMIRTALALIAEDDGEERPLLSIPAVHAHASTKRLLTMDLVAGEPLSRARDRLDAMSADDRDALAIGLMTSVIQQILLYGVFHADLHPGNVILRDDGTLGLIDFGAIGVIERSQREHMTALLLGALTEDDVIASDALLLIVDVPADADIDAFRHDIGIVLTSERYRPPGDGSIFSRMVDVIRDHRIALPGDLASAFRSFATLEGCLRVLVPDFDMIARALPVVPGLARRMVSPKRLALDTQASAALAAVRVKALPQRLENLMTGIENGTAGLRVRAIPGEAQEGFVRSIAAQVVGALVSITAVVVAIVLTVTDTGPQYPGGWGLFDLLGAAIGLFGFLGLLRVVRQLFVRAPR</sequence>
<dbReference type="InterPro" id="IPR004147">
    <property type="entry name" value="ABC1_dom"/>
</dbReference>
<dbReference type="EMBL" id="VRSV01000002">
    <property type="protein sequence ID" value="TXK09859.1"/>
    <property type="molecule type" value="Genomic_DNA"/>
</dbReference>
<comment type="similarity">
    <text evidence="1">Belongs to the protein kinase superfamily. ADCK protein kinase family.</text>
</comment>
<gene>
    <name evidence="4" type="ORF">FVP77_13320</name>
</gene>
<dbReference type="InterPro" id="IPR050154">
    <property type="entry name" value="UbiB_kinase"/>
</dbReference>
<dbReference type="CDD" id="cd05121">
    <property type="entry name" value="ABC1_ADCK3-like"/>
    <property type="match status" value="1"/>
</dbReference>
<keyword evidence="5" id="KW-1185">Reference proteome</keyword>
<protein>
    <submittedName>
        <fullName evidence="4">AarF/ABC1/UbiB kinase family protein</fullName>
    </submittedName>
</protein>
<feature type="transmembrane region" description="Helical" evidence="2">
    <location>
        <begin position="74"/>
        <end position="96"/>
    </location>
</feature>
<dbReference type="PANTHER" id="PTHR10566:SF113">
    <property type="entry name" value="PROTEIN ACTIVITY OF BC1 COMPLEX KINASE 7, CHLOROPLASTIC"/>
    <property type="match status" value="1"/>
</dbReference>
<feature type="domain" description="ABC1 atypical kinase-like" evidence="3">
    <location>
        <begin position="197"/>
        <end position="444"/>
    </location>
</feature>
<comment type="caution">
    <text evidence="4">The sequence shown here is derived from an EMBL/GenBank/DDBJ whole genome shotgun (WGS) entry which is preliminary data.</text>
</comment>
<evidence type="ECO:0000256" key="2">
    <source>
        <dbReference type="SAM" id="Phobius"/>
    </source>
</evidence>
<accession>A0A5C8HUY1</accession>
<evidence type="ECO:0000259" key="3">
    <source>
        <dbReference type="Pfam" id="PF03109"/>
    </source>
</evidence>
<keyword evidence="4" id="KW-0418">Kinase</keyword>
<feature type="transmembrane region" description="Helical" evidence="2">
    <location>
        <begin position="604"/>
        <end position="625"/>
    </location>
</feature>
<dbReference type="OrthoDB" id="9795390at2"/>
<dbReference type="Gene3D" id="1.10.510.10">
    <property type="entry name" value="Transferase(Phosphotransferase) domain 1"/>
    <property type="match status" value="1"/>
</dbReference>
<keyword evidence="2" id="KW-0812">Transmembrane</keyword>
<keyword evidence="4" id="KW-0808">Transferase</keyword>
<dbReference type="PANTHER" id="PTHR10566">
    <property type="entry name" value="CHAPERONE-ACTIVITY OF BC1 COMPLEX CABC1 -RELATED"/>
    <property type="match status" value="1"/>
</dbReference>
<keyword evidence="2" id="KW-1133">Transmembrane helix</keyword>
<reference evidence="4 5" key="1">
    <citation type="submission" date="2019-08" db="EMBL/GenBank/DDBJ databases">
        <authorList>
            <person name="Dong K."/>
        </authorList>
    </citation>
    <scope>NUCLEOTIDE SEQUENCE [LARGE SCALE GENOMIC DNA]</scope>
    <source>
        <strain evidence="4 5">JCM14558</strain>
    </source>
</reference>
<feature type="transmembrane region" description="Helical" evidence="2">
    <location>
        <begin position="35"/>
        <end position="54"/>
    </location>
</feature>
<dbReference type="RefSeq" id="WP_147895060.1">
    <property type="nucleotide sequence ID" value="NZ_BAAANR010000001.1"/>
</dbReference>
<dbReference type="AlphaFoldDB" id="A0A5C8HUY1"/>
<dbReference type="Proteomes" id="UP000321034">
    <property type="component" value="Unassembled WGS sequence"/>
</dbReference>